<organism evidence="2 3">
    <name type="scientific">Polypterus senegalus</name>
    <name type="common">Senegal bichir</name>
    <dbReference type="NCBI Taxonomy" id="55291"/>
    <lineage>
        <taxon>Eukaryota</taxon>
        <taxon>Metazoa</taxon>
        <taxon>Chordata</taxon>
        <taxon>Craniata</taxon>
        <taxon>Vertebrata</taxon>
        <taxon>Euteleostomi</taxon>
        <taxon>Actinopterygii</taxon>
        <taxon>Polypteriformes</taxon>
        <taxon>Polypteridae</taxon>
        <taxon>Polypterus</taxon>
    </lineage>
</organism>
<keyword evidence="3" id="KW-1185">Reference proteome</keyword>
<dbReference type="PANTHER" id="PTHR12844">
    <property type="entry name" value="CONNECTOR ENCHANCER OF KINASE SUPPRESSOR OF RAS"/>
    <property type="match status" value="1"/>
</dbReference>
<dbReference type="PANTHER" id="PTHR12844:SF17">
    <property type="entry name" value="CONNECTOR ENHANCER OF KINASE SUPPRESSOR OF RAS 3"/>
    <property type="match status" value="1"/>
</dbReference>
<gene>
    <name evidence="2" type="primary">Ipcef1</name>
    <name evidence="2" type="ORF">GTO96_0015101</name>
</gene>
<protein>
    <submittedName>
        <fullName evidence="2">ICEF1 protein</fullName>
    </submittedName>
</protein>
<evidence type="ECO:0000313" key="2">
    <source>
        <dbReference type="EMBL" id="KAG2468523.1"/>
    </source>
</evidence>
<feature type="non-terminal residue" evidence="2">
    <location>
        <position position="195"/>
    </location>
</feature>
<feature type="region of interest" description="Disordered" evidence="1">
    <location>
        <begin position="174"/>
        <end position="195"/>
    </location>
</feature>
<reference evidence="2 3" key="1">
    <citation type="journal article" date="2021" name="Cell">
        <title>Tracing the genetic footprints of vertebrate landing in non-teleost ray-finned fishes.</title>
        <authorList>
            <person name="Bi X."/>
            <person name="Wang K."/>
            <person name="Yang L."/>
            <person name="Pan H."/>
            <person name="Jiang H."/>
            <person name="Wei Q."/>
            <person name="Fang M."/>
            <person name="Yu H."/>
            <person name="Zhu C."/>
            <person name="Cai Y."/>
            <person name="He Y."/>
            <person name="Gan X."/>
            <person name="Zeng H."/>
            <person name="Yu D."/>
            <person name="Zhu Y."/>
            <person name="Jiang H."/>
            <person name="Qiu Q."/>
            <person name="Yang H."/>
            <person name="Zhang Y.E."/>
            <person name="Wang W."/>
            <person name="Zhu M."/>
            <person name="He S."/>
            <person name="Zhang G."/>
        </authorList>
    </citation>
    <scope>NUCLEOTIDE SEQUENCE [LARGE SCALE GENOMIC DNA]</scope>
    <source>
        <strain evidence="2">Bchr_013</strain>
    </source>
</reference>
<comment type="caution">
    <text evidence="2">The sequence shown here is derived from an EMBL/GenBank/DDBJ whole genome shotgun (WGS) entry which is preliminary data.</text>
</comment>
<proteinExistence type="predicted"/>
<dbReference type="InterPro" id="IPR051566">
    <property type="entry name" value="CNKSR"/>
</dbReference>
<name>A0A8X8BS86_POLSE</name>
<dbReference type="Proteomes" id="UP000886611">
    <property type="component" value="Unassembled WGS sequence"/>
</dbReference>
<accession>A0A8X8BS86</accession>
<dbReference type="EMBL" id="JAATIS010000485">
    <property type="protein sequence ID" value="KAG2468523.1"/>
    <property type="molecule type" value="Genomic_DNA"/>
</dbReference>
<evidence type="ECO:0000256" key="1">
    <source>
        <dbReference type="SAM" id="MobiDB-lite"/>
    </source>
</evidence>
<dbReference type="AlphaFoldDB" id="A0A8X8BS86"/>
<feature type="non-terminal residue" evidence="2">
    <location>
        <position position="1"/>
    </location>
</feature>
<feature type="compositionally biased region" description="Basic and acidic residues" evidence="1">
    <location>
        <begin position="175"/>
        <end position="195"/>
    </location>
</feature>
<evidence type="ECO:0000313" key="3">
    <source>
        <dbReference type="Proteomes" id="UP000886611"/>
    </source>
</evidence>
<sequence length="195" mass="22129">MGSSCFLALPLGHTRVAEVLAVHLEAVRVSPVVFSPALPGVVEVLGSRFNLLLMLKANYNFYTVAELQQASSDELEKLYKSLEKASLSPLGERKPSTKRDFRKSFIRRCKNQSINEKLHKIRALNSTLKAKEADLLTIDQVLNDNDLTAEKYRQWKETNFLMLQEICQYCQPENNSHEDAESTDARPAHYTETDV</sequence>